<evidence type="ECO:0000256" key="2">
    <source>
        <dbReference type="ARBA" id="ARBA00008337"/>
    </source>
</evidence>
<keyword evidence="6 13" id="KW-1133">Transmembrane helix</keyword>
<dbReference type="PANTHER" id="PTHR14207:SF0">
    <property type="entry name" value="3-BETA-HYDROXYSTEROID-DELTA(8),DELTA(7)-ISOMERASE"/>
    <property type="match status" value="1"/>
</dbReference>
<feature type="domain" description="EXPERA" evidence="15">
    <location>
        <begin position="68"/>
        <end position="164"/>
    </location>
</feature>
<keyword evidence="17" id="KW-1185">Reference proteome</keyword>
<feature type="transmembrane region" description="Helical" evidence="14">
    <location>
        <begin position="72"/>
        <end position="92"/>
    </location>
</feature>
<evidence type="ECO:0000256" key="6">
    <source>
        <dbReference type="ARBA" id="ARBA00022989"/>
    </source>
</evidence>
<dbReference type="GO" id="GO:0016020">
    <property type="term" value="C:membrane"/>
    <property type="evidence" value="ECO:0007669"/>
    <property type="project" value="UniProtKB-SubCell"/>
</dbReference>
<dbReference type="OrthoDB" id="58557at2759"/>
<evidence type="ECO:0000256" key="5">
    <source>
        <dbReference type="ARBA" id="ARBA00022955"/>
    </source>
</evidence>
<evidence type="ECO:0000256" key="8">
    <source>
        <dbReference type="ARBA" id="ARBA00023098"/>
    </source>
</evidence>
<evidence type="ECO:0000256" key="14">
    <source>
        <dbReference type="SAM" id="Phobius"/>
    </source>
</evidence>
<dbReference type="STRING" id="1314773.A0A3N2PN29"/>
<dbReference type="PROSITE" id="PS51751">
    <property type="entry name" value="EXPERA"/>
    <property type="match status" value="1"/>
</dbReference>
<dbReference type="AlphaFoldDB" id="A0A3N2PN29"/>
<proteinExistence type="inferred from homology"/>
<comment type="subcellular location">
    <subcellularLocation>
        <location evidence="1">Membrane</location>
        <topology evidence="1">Multi-pass membrane protein</topology>
    </subcellularLocation>
</comment>
<keyword evidence="7" id="KW-0756">Sterol biosynthesis</keyword>
<evidence type="ECO:0000256" key="1">
    <source>
        <dbReference type="ARBA" id="ARBA00004141"/>
    </source>
</evidence>
<evidence type="ECO:0000313" key="16">
    <source>
        <dbReference type="EMBL" id="ROT35928.1"/>
    </source>
</evidence>
<evidence type="ECO:0000256" key="12">
    <source>
        <dbReference type="ARBA" id="ARBA00023235"/>
    </source>
</evidence>
<name>A0A3N2PN29_SODAK</name>
<gene>
    <name evidence="16" type="ORF">SODALDRAFT_54514</name>
</gene>
<keyword evidence="12" id="KW-0413">Isomerase</keyword>
<evidence type="ECO:0000256" key="3">
    <source>
        <dbReference type="ARBA" id="ARBA00022516"/>
    </source>
</evidence>
<evidence type="ECO:0000313" key="17">
    <source>
        <dbReference type="Proteomes" id="UP000272025"/>
    </source>
</evidence>
<keyword evidence="10" id="KW-1207">Sterol metabolism</keyword>
<dbReference type="EMBL" id="ML119060">
    <property type="protein sequence ID" value="ROT35928.1"/>
    <property type="molecule type" value="Genomic_DNA"/>
</dbReference>
<dbReference type="PANTHER" id="PTHR14207">
    <property type="entry name" value="STEROL ISOMERASE"/>
    <property type="match status" value="1"/>
</dbReference>
<dbReference type="GeneID" id="39583945"/>
<keyword evidence="11" id="KW-0753">Steroid metabolism</keyword>
<keyword evidence="5" id="KW-0752">Steroid biosynthesis</keyword>
<dbReference type="InterPro" id="IPR007905">
    <property type="entry name" value="EBP"/>
</dbReference>
<comment type="similarity">
    <text evidence="2">Belongs to the EBP family.</text>
</comment>
<dbReference type="InterPro" id="IPR033118">
    <property type="entry name" value="EXPERA"/>
</dbReference>
<evidence type="ECO:0000256" key="9">
    <source>
        <dbReference type="ARBA" id="ARBA00023136"/>
    </source>
</evidence>
<dbReference type="GO" id="GO:0004769">
    <property type="term" value="F:steroid Delta-isomerase activity"/>
    <property type="evidence" value="ECO:0007669"/>
    <property type="project" value="TreeGrafter"/>
</dbReference>
<evidence type="ECO:0000256" key="4">
    <source>
        <dbReference type="ARBA" id="ARBA00022692"/>
    </source>
</evidence>
<evidence type="ECO:0000256" key="13">
    <source>
        <dbReference type="PROSITE-ProRule" id="PRU01087"/>
    </source>
</evidence>
<accession>A0A3N2PN29</accession>
<keyword evidence="3" id="KW-0444">Lipid biosynthesis</keyword>
<reference evidence="16 17" key="1">
    <citation type="journal article" date="2018" name="Mol. Ecol.">
        <title>The obligate alkalophilic soda-lake fungus Sodiomyces alkalinus has shifted to a protein diet.</title>
        <authorList>
            <person name="Grum-Grzhimaylo A.A."/>
            <person name="Falkoski D.L."/>
            <person name="van den Heuvel J."/>
            <person name="Valero-Jimenez C.A."/>
            <person name="Min B."/>
            <person name="Choi I.G."/>
            <person name="Lipzen A."/>
            <person name="Daum C.G."/>
            <person name="Aanen D.K."/>
            <person name="Tsang A."/>
            <person name="Henrissat B."/>
            <person name="Bilanenko E.N."/>
            <person name="de Vries R.P."/>
            <person name="van Kan J.A.L."/>
            <person name="Grigoriev I.V."/>
            <person name="Debets A.J.M."/>
        </authorList>
    </citation>
    <scope>NUCLEOTIDE SEQUENCE [LARGE SCALE GENOMIC DNA]</scope>
    <source>
        <strain evidence="16 17">F11</strain>
    </source>
</reference>
<evidence type="ECO:0000256" key="11">
    <source>
        <dbReference type="ARBA" id="ARBA00023221"/>
    </source>
</evidence>
<keyword evidence="9 13" id="KW-0472">Membrane</keyword>
<dbReference type="GO" id="GO:0000247">
    <property type="term" value="F:C-8 sterol isomerase activity"/>
    <property type="evidence" value="ECO:0007669"/>
    <property type="project" value="TreeGrafter"/>
</dbReference>
<evidence type="ECO:0000259" key="15">
    <source>
        <dbReference type="PROSITE" id="PS51751"/>
    </source>
</evidence>
<feature type="transmembrane region" description="Helical" evidence="14">
    <location>
        <begin position="40"/>
        <end position="60"/>
    </location>
</feature>
<dbReference type="GO" id="GO:0005783">
    <property type="term" value="C:endoplasmic reticulum"/>
    <property type="evidence" value="ECO:0007669"/>
    <property type="project" value="TreeGrafter"/>
</dbReference>
<evidence type="ECO:0000256" key="7">
    <source>
        <dbReference type="ARBA" id="ARBA00023011"/>
    </source>
</evidence>
<keyword evidence="8" id="KW-0443">Lipid metabolism</keyword>
<evidence type="ECO:0000256" key="10">
    <source>
        <dbReference type="ARBA" id="ARBA00023166"/>
    </source>
</evidence>
<protein>
    <recommendedName>
        <fullName evidence="15">EXPERA domain-containing protein</fullName>
    </recommendedName>
</protein>
<dbReference type="GO" id="GO:0047750">
    <property type="term" value="F:cholestenol delta-isomerase activity"/>
    <property type="evidence" value="ECO:0007669"/>
    <property type="project" value="InterPro"/>
</dbReference>
<dbReference type="GO" id="GO:0016126">
    <property type="term" value="P:sterol biosynthetic process"/>
    <property type="evidence" value="ECO:0007669"/>
    <property type="project" value="UniProtKB-KW"/>
</dbReference>
<organism evidence="16 17">
    <name type="scientific">Sodiomyces alkalinus (strain CBS 110278 / VKM F-3762 / F11)</name>
    <name type="common">Alkaliphilic filamentous fungus</name>
    <dbReference type="NCBI Taxonomy" id="1314773"/>
    <lineage>
        <taxon>Eukaryota</taxon>
        <taxon>Fungi</taxon>
        <taxon>Dikarya</taxon>
        <taxon>Ascomycota</taxon>
        <taxon>Pezizomycotina</taxon>
        <taxon>Sordariomycetes</taxon>
        <taxon>Hypocreomycetidae</taxon>
        <taxon>Glomerellales</taxon>
        <taxon>Plectosphaerellaceae</taxon>
        <taxon>Sodiomyces</taxon>
    </lineage>
</organism>
<sequence length="164" mass="18280">MPFHHHSDVPPSQQSQPQHPYYPIDVPISHFRANETDLPLVLAAFGGIVGVVVIGAAWIARRTKVRGLDRFAVCWFALSGFLHCFFEGYFIWNHSTLAGLQSVFGQAWKEYALSDSRYLTSDPFMLCVESITVVSPLPMGTPFPPFTPLCPLFPTWLGSGPPME</sequence>
<dbReference type="Proteomes" id="UP000272025">
    <property type="component" value="Unassembled WGS sequence"/>
</dbReference>
<dbReference type="RefSeq" id="XP_028463734.1">
    <property type="nucleotide sequence ID" value="XM_028615468.1"/>
</dbReference>
<keyword evidence="4 13" id="KW-0812">Transmembrane</keyword>